<protein>
    <submittedName>
        <fullName evidence="1">Uncharacterized protein</fullName>
    </submittedName>
</protein>
<reference evidence="1" key="2">
    <citation type="journal article" date="2022" name="New Phytol.">
        <title>Evolutionary transition to the ectomycorrhizal habit in the genomes of a hyperdiverse lineage of mushroom-forming fungi.</title>
        <authorList>
            <person name="Looney B."/>
            <person name="Miyauchi S."/>
            <person name="Morin E."/>
            <person name="Drula E."/>
            <person name="Courty P.E."/>
            <person name="Kohler A."/>
            <person name="Kuo A."/>
            <person name="LaButti K."/>
            <person name="Pangilinan J."/>
            <person name="Lipzen A."/>
            <person name="Riley R."/>
            <person name="Andreopoulos W."/>
            <person name="He G."/>
            <person name="Johnson J."/>
            <person name="Nolan M."/>
            <person name="Tritt A."/>
            <person name="Barry K.W."/>
            <person name="Grigoriev I.V."/>
            <person name="Nagy L.G."/>
            <person name="Hibbett D."/>
            <person name="Henrissat B."/>
            <person name="Matheny P.B."/>
            <person name="Labbe J."/>
            <person name="Martin F.M."/>
        </authorList>
    </citation>
    <scope>NUCLEOTIDE SEQUENCE</scope>
    <source>
        <strain evidence="1">FP105234-sp</strain>
    </source>
</reference>
<evidence type="ECO:0000313" key="2">
    <source>
        <dbReference type="Proteomes" id="UP000814033"/>
    </source>
</evidence>
<accession>A0ACB8R1H7</accession>
<dbReference type="Proteomes" id="UP000814033">
    <property type="component" value="Unassembled WGS sequence"/>
</dbReference>
<reference evidence="1" key="1">
    <citation type="submission" date="2021-02" db="EMBL/GenBank/DDBJ databases">
        <authorList>
            <consortium name="DOE Joint Genome Institute"/>
            <person name="Ahrendt S."/>
            <person name="Looney B.P."/>
            <person name="Miyauchi S."/>
            <person name="Morin E."/>
            <person name="Drula E."/>
            <person name="Courty P.E."/>
            <person name="Chicoki N."/>
            <person name="Fauchery L."/>
            <person name="Kohler A."/>
            <person name="Kuo A."/>
            <person name="Labutti K."/>
            <person name="Pangilinan J."/>
            <person name="Lipzen A."/>
            <person name="Riley R."/>
            <person name="Andreopoulos W."/>
            <person name="He G."/>
            <person name="Johnson J."/>
            <person name="Barry K.W."/>
            <person name="Grigoriev I.V."/>
            <person name="Nagy L."/>
            <person name="Hibbett D."/>
            <person name="Henrissat B."/>
            <person name="Matheny P.B."/>
            <person name="Labbe J."/>
            <person name="Martin F."/>
        </authorList>
    </citation>
    <scope>NUCLEOTIDE SEQUENCE</scope>
    <source>
        <strain evidence="1">FP105234-sp</strain>
    </source>
</reference>
<organism evidence="1 2">
    <name type="scientific">Auriscalpium vulgare</name>
    <dbReference type="NCBI Taxonomy" id="40419"/>
    <lineage>
        <taxon>Eukaryota</taxon>
        <taxon>Fungi</taxon>
        <taxon>Dikarya</taxon>
        <taxon>Basidiomycota</taxon>
        <taxon>Agaricomycotina</taxon>
        <taxon>Agaricomycetes</taxon>
        <taxon>Russulales</taxon>
        <taxon>Auriscalpiaceae</taxon>
        <taxon>Auriscalpium</taxon>
    </lineage>
</organism>
<name>A0ACB8R1H7_9AGAM</name>
<keyword evidence="2" id="KW-1185">Reference proteome</keyword>
<sequence length="109" mass="11677">MESHISFNVEIAPGRVVVLTLAVSQEGVAAYAARHVLVDPYLSAWRPSRPLSFSPPAQDVLDVHADDTNAQDEPAAGASKGLVRRVEVTLKVAAGDGGWSDCTMEEEFE</sequence>
<proteinExistence type="predicted"/>
<comment type="caution">
    <text evidence="1">The sequence shown here is derived from an EMBL/GenBank/DDBJ whole genome shotgun (WGS) entry which is preliminary data.</text>
</comment>
<evidence type="ECO:0000313" key="1">
    <source>
        <dbReference type="EMBL" id="KAI0037974.1"/>
    </source>
</evidence>
<dbReference type="EMBL" id="MU276637">
    <property type="protein sequence ID" value="KAI0037974.1"/>
    <property type="molecule type" value="Genomic_DNA"/>
</dbReference>
<gene>
    <name evidence="1" type="ORF">FA95DRAFT_1613727</name>
</gene>